<reference evidence="1" key="1">
    <citation type="submission" date="2020-03" db="EMBL/GenBank/DDBJ databases">
        <title>The deep terrestrial virosphere.</title>
        <authorList>
            <person name="Holmfeldt K."/>
            <person name="Nilsson E."/>
            <person name="Simone D."/>
            <person name="Lopez-Fernandez M."/>
            <person name="Wu X."/>
            <person name="de Brujin I."/>
            <person name="Lundin D."/>
            <person name="Andersson A."/>
            <person name="Bertilsson S."/>
            <person name="Dopson M."/>
        </authorList>
    </citation>
    <scope>NUCLEOTIDE SEQUENCE</scope>
    <source>
        <strain evidence="1">TM448A03496</strain>
    </source>
</reference>
<organism evidence="1">
    <name type="scientific">viral metagenome</name>
    <dbReference type="NCBI Taxonomy" id="1070528"/>
    <lineage>
        <taxon>unclassified sequences</taxon>
        <taxon>metagenomes</taxon>
        <taxon>organismal metagenomes</taxon>
    </lineage>
</organism>
<protein>
    <submittedName>
        <fullName evidence="1">Uncharacterized protein</fullName>
    </submittedName>
</protein>
<sequence length="158" mass="18603">MNLDKLKEEYEKCFMVTDKTEMIGTAVNAKLNDVFEWIEQNVKHDYNKLPTNEEIELWALETYKEYEDSRWFEPLKIGAMRMRDLVMSNSNVEKKPEDLGDKICTDNEDMDVKTVKEIIKLCTALHDNPNTWREEAGGVDLVRIKLEDILITLEEKKK</sequence>
<gene>
    <name evidence="1" type="ORF">TM448A03496_0001</name>
</gene>
<dbReference type="AlphaFoldDB" id="A0A6H2A1K3"/>
<name>A0A6H2A1K3_9ZZZZ</name>
<accession>A0A6H2A1K3</accession>
<proteinExistence type="predicted"/>
<dbReference type="EMBL" id="MT144419">
    <property type="protein sequence ID" value="QJA53395.1"/>
    <property type="molecule type" value="Genomic_DNA"/>
</dbReference>
<evidence type="ECO:0000313" key="1">
    <source>
        <dbReference type="EMBL" id="QJA53395.1"/>
    </source>
</evidence>